<dbReference type="EC" id="2.7.8.8" evidence="4"/>
<evidence type="ECO:0000313" key="18">
    <source>
        <dbReference type="Proteomes" id="UP001429564"/>
    </source>
</evidence>
<evidence type="ECO:0000256" key="1">
    <source>
        <dbReference type="ARBA" id="ARBA00000287"/>
    </source>
</evidence>
<dbReference type="NCBIfam" id="TIGR00473">
    <property type="entry name" value="pssA"/>
    <property type="match status" value="1"/>
</dbReference>
<evidence type="ECO:0000256" key="6">
    <source>
        <dbReference type="ARBA" id="ARBA00022516"/>
    </source>
</evidence>
<reference evidence="17 18" key="1">
    <citation type="submission" date="2018-05" db="EMBL/GenBank/DDBJ databases">
        <authorList>
            <person name="Zhang Y.-J."/>
        </authorList>
    </citation>
    <scope>NUCLEOTIDE SEQUENCE [LARGE SCALE GENOMIC DNA]</scope>
    <source>
        <strain evidence="17 18">CY04</strain>
    </source>
</reference>
<evidence type="ECO:0000256" key="3">
    <source>
        <dbReference type="ARBA" id="ARBA00010441"/>
    </source>
</evidence>
<proteinExistence type="inferred from homology"/>
<evidence type="ECO:0000256" key="2">
    <source>
        <dbReference type="ARBA" id="ARBA00004127"/>
    </source>
</evidence>
<feature type="transmembrane region" description="Helical" evidence="16">
    <location>
        <begin position="104"/>
        <end position="125"/>
    </location>
</feature>
<comment type="caution">
    <text evidence="17">The sequence shown here is derived from an EMBL/GenBank/DDBJ whole genome shotgun (WGS) entry which is preliminary data.</text>
</comment>
<dbReference type="InterPro" id="IPR000462">
    <property type="entry name" value="CDP-OH_P_trans"/>
</dbReference>
<dbReference type="EMBL" id="QHLQ01000007">
    <property type="protein sequence ID" value="NIZ61130.1"/>
    <property type="molecule type" value="Genomic_DNA"/>
</dbReference>
<evidence type="ECO:0000256" key="10">
    <source>
        <dbReference type="ARBA" id="ARBA00023098"/>
    </source>
</evidence>
<keyword evidence="9 16" id="KW-1133">Transmembrane helix</keyword>
<protein>
    <recommendedName>
        <fullName evidence="5">CDP-diacylglycerol--serine O-phosphatidyltransferase</fullName>
        <ecNumber evidence="4">2.7.8.8</ecNumber>
    </recommendedName>
    <alternativeName>
        <fullName evidence="14">Phosphatidylserine synthase</fullName>
    </alternativeName>
</protein>
<feature type="transmembrane region" description="Helical" evidence="16">
    <location>
        <begin position="137"/>
        <end position="161"/>
    </location>
</feature>
<dbReference type="RefSeq" id="WP_167683695.1">
    <property type="nucleotide sequence ID" value="NZ_QHLQ01000007.1"/>
</dbReference>
<evidence type="ECO:0000256" key="5">
    <source>
        <dbReference type="ARBA" id="ARBA00017171"/>
    </source>
</evidence>
<comment type="subcellular location">
    <subcellularLocation>
        <location evidence="2">Endomembrane system</location>
        <topology evidence="2">Multi-pass membrane protein</topology>
    </subcellularLocation>
</comment>
<dbReference type="Gene3D" id="1.20.120.1760">
    <property type="match status" value="1"/>
</dbReference>
<accession>A0ABX0W8W5</accession>
<keyword evidence="12" id="KW-0594">Phospholipid biosynthesis</keyword>
<keyword evidence="11 16" id="KW-0472">Membrane</keyword>
<dbReference type="PANTHER" id="PTHR14269:SF61">
    <property type="entry name" value="CDP-DIACYLGLYCEROL--SERINE O-PHOSPHATIDYLTRANSFERASE"/>
    <property type="match status" value="1"/>
</dbReference>
<evidence type="ECO:0000256" key="15">
    <source>
        <dbReference type="RuleBase" id="RU003750"/>
    </source>
</evidence>
<feature type="transmembrane region" description="Helical" evidence="16">
    <location>
        <begin position="79"/>
        <end position="98"/>
    </location>
</feature>
<sequence length="250" mass="27476">MTENARSPKSKMPIVHLLPNLLTIAAICAGLSAIKFGFQGNFELAVYLILLACVLDGFDGRIARLLQAQSQIGAELDSLADFLNFGVAPALILYVWGLEDLSRIGWIAVLIYATCCVMRLARFNVSSKSGDDEVDNNYFVGVPAPAGAFLVMLPMFVSFLFPELPTVPPMVVAVFTVIVGLLMISHIPTYSFKNLTIMRDQVKFFVLGVVLFAGALLTYLWATLVILNIVYIFSILWALQSSRKTKKMQG</sequence>
<dbReference type="Pfam" id="PF01066">
    <property type="entry name" value="CDP-OH_P_transf"/>
    <property type="match status" value="1"/>
</dbReference>
<feature type="transmembrane region" description="Helical" evidence="16">
    <location>
        <begin position="167"/>
        <end position="184"/>
    </location>
</feature>
<dbReference type="PROSITE" id="PS00379">
    <property type="entry name" value="CDP_ALCOHOL_P_TRANSF"/>
    <property type="match status" value="1"/>
</dbReference>
<dbReference type="InterPro" id="IPR048254">
    <property type="entry name" value="CDP_ALCOHOL_P_TRANSF_CS"/>
</dbReference>
<evidence type="ECO:0000256" key="9">
    <source>
        <dbReference type="ARBA" id="ARBA00022989"/>
    </source>
</evidence>
<dbReference type="InterPro" id="IPR050324">
    <property type="entry name" value="CDP-alcohol_PTase-I"/>
</dbReference>
<keyword evidence="8 16" id="KW-0812">Transmembrane</keyword>
<comment type="similarity">
    <text evidence="3 15">Belongs to the CDP-alcohol phosphatidyltransferase class-I family.</text>
</comment>
<dbReference type="PANTHER" id="PTHR14269">
    <property type="entry name" value="CDP-DIACYLGLYCEROL--GLYCEROL-3-PHOSPHATE 3-PHOSPHATIDYLTRANSFERASE-RELATED"/>
    <property type="match status" value="1"/>
</dbReference>
<feature type="transmembrane region" description="Helical" evidence="16">
    <location>
        <begin position="40"/>
        <end position="58"/>
    </location>
</feature>
<keyword evidence="6" id="KW-0444">Lipid biosynthesis</keyword>
<evidence type="ECO:0000256" key="12">
    <source>
        <dbReference type="ARBA" id="ARBA00023209"/>
    </source>
</evidence>
<keyword evidence="13" id="KW-1208">Phospholipid metabolism</keyword>
<evidence type="ECO:0000256" key="4">
    <source>
        <dbReference type="ARBA" id="ARBA00013174"/>
    </source>
</evidence>
<organism evidence="17 18">
    <name type="scientific">Parasedimentitalea denitrificans</name>
    <dbReference type="NCBI Taxonomy" id="2211118"/>
    <lineage>
        <taxon>Bacteria</taxon>
        <taxon>Pseudomonadati</taxon>
        <taxon>Pseudomonadota</taxon>
        <taxon>Alphaproteobacteria</taxon>
        <taxon>Rhodobacterales</taxon>
        <taxon>Paracoccaceae</taxon>
        <taxon>Parasedimentitalea</taxon>
    </lineage>
</organism>
<evidence type="ECO:0000256" key="8">
    <source>
        <dbReference type="ARBA" id="ARBA00022692"/>
    </source>
</evidence>
<keyword evidence="7 15" id="KW-0808">Transferase</keyword>
<evidence type="ECO:0000256" key="13">
    <source>
        <dbReference type="ARBA" id="ARBA00023264"/>
    </source>
</evidence>
<comment type="catalytic activity">
    <reaction evidence="1">
        <text>a CDP-1,2-diacyl-sn-glycerol + L-serine = a 1,2-diacyl-sn-glycero-3-phospho-L-serine + CMP + H(+)</text>
        <dbReference type="Rhea" id="RHEA:16913"/>
        <dbReference type="ChEBI" id="CHEBI:15378"/>
        <dbReference type="ChEBI" id="CHEBI:33384"/>
        <dbReference type="ChEBI" id="CHEBI:57262"/>
        <dbReference type="ChEBI" id="CHEBI:58332"/>
        <dbReference type="ChEBI" id="CHEBI:60377"/>
        <dbReference type="EC" id="2.7.8.8"/>
    </reaction>
</comment>
<feature type="transmembrane region" description="Helical" evidence="16">
    <location>
        <begin position="12"/>
        <end position="34"/>
    </location>
</feature>
<evidence type="ECO:0000256" key="14">
    <source>
        <dbReference type="ARBA" id="ARBA00032361"/>
    </source>
</evidence>
<evidence type="ECO:0000313" key="17">
    <source>
        <dbReference type="EMBL" id="NIZ61130.1"/>
    </source>
</evidence>
<name>A0ABX0W8W5_9RHOB</name>
<feature type="transmembrane region" description="Helical" evidence="16">
    <location>
        <begin position="205"/>
        <end position="238"/>
    </location>
</feature>
<evidence type="ECO:0000256" key="16">
    <source>
        <dbReference type="SAM" id="Phobius"/>
    </source>
</evidence>
<dbReference type="Proteomes" id="UP001429564">
    <property type="component" value="Unassembled WGS sequence"/>
</dbReference>
<evidence type="ECO:0000256" key="11">
    <source>
        <dbReference type="ARBA" id="ARBA00023136"/>
    </source>
</evidence>
<evidence type="ECO:0000256" key="7">
    <source>
        <dbReference type="ARBA" id="ARBA00022679"/>
    </source>
</evidence>
<dbReference type="InterPro" id="IPR043130">
    <property type="entry name" value="CDP-OH_PTrfase_TM_dom"/>
</dbReference>
<dbReference type="InterPro" id="IPR004533">
    <property type="entry name" value="CDP-diaglyc--ser_O-PTrfase"/>
</dbReference>
<keyword evidence="10" id="KW-0443">Lipid metabolism</keyword>
<gene>
    <name evidence="17" type="primary">pssA</name>
    <name evidence="17" type="ORF">DL239_09090</name>
</gene>
<keyword evidence="18" id="KW-1185">Reference proteome</keyword>